<dbReference type="AlphaFoldDB" id="A0ABD2J8Y9"/>
<accession>A0ABD2J8Y9</accession>
<gene>
    <name evidence="1" type="ORF">niasHS_005263</name>
</gene>
<organism evidence="1 2">
    <name type="scientific">Heterodera schachtii</name>
    <name type="common">Sugarbeet cyst nematode worm</name>
    <name type="synonym">Tylenchus schachtii</name>
    <dbReference type="NCBI Taxonomy" id="97005"/>
    <lineage>
        <taxon>Eukaryota</taxon>
        <taxon>Metazoa</taxon>
        <taxon>Ecdysozoa</taxon>
        <taxon>Nematoda</taxon>
        <taxon>Chromadorea</taxon>
        <taxon>Rhabditida</taxon>
        <taxon>Tylenchina</taxon>
        <taxon>Tylenchomorpha</taxon>
        <taxon>Tylenchoidea</taxon>
        <taxon>Heteroderidae</taxon>
        <taxon>Heteroderinae</taxon>
        <taxon>Heterodera</taxon>
    </lineage>
</organism>
<comment type="caution">
    <text evidence="1">The sequence shown here is derived from an EMBL/GenBank/DDBJ whole genome shotgun (WGS) entry which is preliminary data.</text>
</comment>
<reference evidence="1 2" key="1">
    <citation type="submission" date="2024-10" db="EMBL/GenBank/DDBJ databases">
        <authorList>
            <person name="Kim D."/>
        </authorList>
    </citation>
    <scope>NUCLEOTIDE SEQUENCE [LARGE SCALE GENOMIC DNA]</scope>
    <source>
        <strain evidence="1">Taebaek</strain>
    </source>
</reference>
<dbReference type="Proteomes" id="UP001620645">
    <property type="component" value="Unassembled WGS sequence"/>
</dbReference>
<keyword evidence="2" id="KW-1185">Reference proteome</keyword>
<name>A0ABD2J8Y9_HETSC</name>
<sequence length="124" mass="13811">MAHQHQHNNDVLLAWLTSALFRPCARPALSRSIFALPRHSSPAASPISVVPSVLAQTRHALAKTRGAKRGLVAPGIHQTLMNNARTRRRGKYRHGHGWMPADGQQQNEWVGCLCRCHNGRRRCA</sequence>
<evidence type="ECO:0000313" key="2">
    <source>
        <dbReference type="Proteomes" id="UP001620645"/>
    </source>
</evidence>
<proteinExistence type="predicted"/>
<evidence type="ECO:0000313" key="1">
    <source>
        <dbReference type="EMBL" id="KAL3087024.1"/>
    </source>
</evidence>
<dbReference type="EMBL" id="JBICCN010000185">
    <property type="protein sequence ID" value="KAL3087024.1"/>
    <property type="molecule type" value="Genomic_DNA"/>
</dbReference>
<protein>
    <submittedName>
        <fullName evidence="1">Uncharacterized protein</fullName>
    </submittedName>
</protein>